<dbReference type="PANTHER" id="PTHR38479">
    <property type="entry name" value="LMO0824 PROTEIN"/>
    <property type="match status" value="1"/>
</dbReference>
<gene>
    <name evidence="1" type="ORF">EYE40_06070</name>
</gene>
<proteinExistence type="predicted"/>
<dbReference type="Pfam" id="PF06224">
    <property type="entry name" value="AlkZ-like"/>
    <property type="match status" value="1"/>
</dbReference>
<dbReference type="PANTHER" id="PTHR38479:SF2">
    <property type="entry name" value="WINGED HELIX DNA-BINDING DOMAIN-CONTAINING PROTEIN"/>
    <property type="match status" value="1"/>
</dbReference>
<dbReference type="InterPro" id="IPR009351">
    <property type="entry name" value="AlkZ-like"/>
</dbReference>
<organism evidence="1 2">
    <name type="scientific">Glaciihabitans arcticus</name>
    <dbReference type="NCBI Taxonomy" id="2668039"/>
    <lineage>
        <taxon>Bacteria</taxon>
        <taxon>Bacillati</taxon>
        <taxon>Actinomycetota</taxon>
        <taxon>Actinomycetes</taxon>
        <taxon>Micrococcales</taxon>
        <taxon>Microbacteriaceae</taxon>
        <taxon>Glaciihabitans</taxon>
    </lineage>
</organism>
<dbReference type="AlphaFoldDB" id="A0A4Q9GQQ6"/>
<comment type="caution">
    <text evidence="1">The sequence shown here is derived from an EMBL/GenBank/DDBJ whole genome shotgun (WGS) entry which is preliminary data.</text>
</comment>
<protein>
    <submittedName>
        <fullName evidence="1">Winged helix DNA-binding domain-containing protein</fullName>
    </submittedName>
</protein>
<dbReference type="EMBL" id="SISG01000001">
    <property type="protein sequence ID" value="TBN57001.1"/>
    <property type="molecule type" value="Genomic_DNA"/>
</dbReference>
<sequence length="347" mass="38317">MNRSRTLFTSLRLTAQWIGAPQEGASAADVIRHMTAMQAQDFAGAKWSVGLRAPGLTDADVEQALANAEIVRSWPMRGTLHLVAPEDLGWMLQLTTPRLIRGARLRREQLGLAEADIERARDVARQALSGGRVLTRDAIHNLWNEHGIETTGQRGYHLLWSLSQTGTLVFGPVQGKVQTFVLLDEWVTQPKRLEGDEALGEWAARYFASHGPATVRDFAWWASLTLGEARRGVAVAKPRELEVDGTTYYLAEHLEPTRGTFLLPGFDEYLLGYQDRSAPLAAEHAPAVVPGNNGIFQPTIVKNGEIVGLWKKPLGTRGFEFSPFATLPNTRKAEAGYGDFMARTPPR</sequence>
<evidence type="ECO:0000313" key="2">
    <source>
        <dbReference type="Proteomes" id="UP000294194"/>
    </source>
</evidence>
<reference evidence="2" key="1">
    <citation type="submission" date="2019-02" db="EMBL/GenBank/DDBJ databases">
        <title>Glaciihabitans arcticus sp. nov., a psychrotolerant bacterium isolated from polar soil.</title>
        <authorList>
            <person name="Dahal R.H."/>
        </authorList>
    </citation>
    <scope>NUCLEOTIDE SEQUENCE [LARGE SCALE GENOMIC DNA]</scope>
    <source>
        <strain evidence="2">RP-3-7</strain>
    </source>
</reference>
<dbReference type="RefSeq" id="WP_130981111.1">
    <property type="nucleotide sequence ID" value="NZ_SISG01000001.1"/>
</dbReference>
<accession>A0A4Q9GQQ6</accession>
<dbReference type="GO" id="GO:0003677">
    <property type="term" value="F:DNA binding"/>
    <property type="evidence" value="ECO:0007669"/>
    <property type="project" value="UniProtKB-KW"/>
</dbReference>
<name>A0A4Q9GQQ6_9MICO</name>
<dbReference type="Proteomes" id="UP000294194">
    <property type="component" value="Unassembled WGS sequence"/>
</dbReference>
<keyword evidence="1" id="KW-0238">DNA-binding</keyword>
<evidence type="ECO:0000313" key="1">
    <source>
        <dbReference type="EMBL" id="TBN57001.1"/>
    </source>
</evidence>
<keyword evidence="2" id="KW-1185">Reference proteome</keyword>